<keyword evidence="2" id="KW-1185">Reference proteome</keyword>
<evidence type="ECO:0000313" key="2">
    <source>
        <dbReference type="Proteomes" id="UP000092445"/>
    </source>
</evidence>
<reference evidence="2" key="1">
    <citation type="submission" date="2014-03" db="EMBL/GenBank/DDBJ databases">
        <authorList>
            <person name="Aksoy S."/>
            <person name="Warren W."/>
            <person name="Wilson R.K."/>
        </authorList>
    </citation>
    <scope>NUCLEOTIDE SEQUENCE [LARGE SCALE GENOMIC DNA]</scope>
    <source>
        <strain evidence="2">IAEA</strain>
    </source>
</reference>
<name>A0A1A9Z7X6_GLOPL</name>
<dbReference type="EnsemblMetazoa" id="GPAI006500-RA">
    <property type="protein sequence ID" value="GPAI006500-PA"/>
    <property type="gene ID" value="GPAI006500"/>
</dbReference>
<organism evidence="1 2">
    <name type="scientific">Glossina pallidipes</name>
    <name type="common">Tsetse fly</name>
    <dbReference type="NCBI Taxonomy" id="7398"/>
    <lineage>
        <taxon>Eukaryota</taxon>
        <taxon>Metazoa</taxon>
        <taxon>Ecdysozoa</taxon>
        <taxon>Arthropoda</taxon>
        <taxon>Hexapoda</taxon>
        <taxon>Insecta</taxon>
        <taxon>Pterygota</taxon>
        <taxon>Neoptera</taxon>
        <taxon>Endopterygota</taxon>
        <taxon>Diptera</taxon>
        <taxon>Brachycera</taxon>
        <taxon>Muscomorpha</taxon>
        <taxon>Hippoboscoidea</taxon>
        <taxon>Glossinidae</taxon>
        <taxon>Glossina</taxon>
    </lineage>
</organism>
<dbReference type="AlphaFoldDB" id="A0A1A9Z7X6"/>
<dbReference type="VEuPathDB" id="VectorBase:GPAI006500"/>
<evidence type="ECO:0000313" key="1">
    <source>
        <dbReference type="EnsemblMetazoa" id="GPAI006500-PA"/>
    </source>
</evidence>
<dbReference type="Proteomes" id="UP000092445">
    <property type="component" value="Unassembled WGS sequence"/>
</dbReference>
<sequence length="130" mass="14252">MAALRYESCKKSSNATIKIKSVGLYITKADNVNKPRDYLRLKFKLEEFTVLTVNQKQLNRCSHMPRFEHLSRASIVSASLHSLHSIFTTTATYIKKKYVVVVAAVSIIGGGGGGATLRSPNLPAVDGQVQ</sequence>
<reference evidence="1" key="2">
    <citation type="submission" date="2020-05" db="UniProtKB">
        <authorList>
            <consortium name="EnsemblMetazoa"/>
        </authorList>
    </citation>
    <scope>IDENTIFICATION</scope>
    <source>
        <strain evidence="1">IAEA</strain>
    </source>
</reference>
<protein>
    <submittedName>
        <fullName evidence="1">Uncharacterized protein</fullName>
    </submittedName>
</protein>
<accession>A0A1A9Z7X6</accession>
<proteinExistence type="predicted"/>